<dbReference type="AlphaFoldDB" id="A0A2J6X003"/>
<sequence>MFTRNVGTLDRDIRLVLTMTFGLISLFGQIFWLQIITGFLALIMFATAAFAVCPLYWPFGINTYKREQERKQAHERSR</sequence>
<keyword evidence="1" id="KW-0472">Membrane</keyword>
<reference evidence="3 4" key="1">
    <citation type="submission" date="2018-01" db="EMBL/GenBank/DDBJ databases">
        <title>Metagenomic assembled genomes from two thermal pools in the Uzon Caldera, Kamchatka, Russia.</title>
        <authorList>
            <person name="Wilkins L."/>
            <person name="Ettinger C."/>
        </authorList>
    </citation>
    <scope>NUCLEOTIDE SEQUENCE [LARGE SCALE GENOMIC DNA]</scope>
    <source>
        <strain evidence="3">ZAV-02</strain>
    </source>
</reference>
<dbReference type="InterPro" id="IPR021309">
    <property type="entry name" value="YgaP-like_TM"/>
</dbReference>
<evidence type="ECO:0000259" key="2">
    <source>
        <dbReference type="Pfam" id="PF11127"/>
    </source>
</evidence>
<dbReference type="Proteomes" id="UP000243376">
    <property type="component" value="Unassembled WGS sequence"/>
</dbReference>
<keyword evidence="1" id="KW-0812">Transmembrane</keyword>
<feature type="transmembrane region" description="Helical" evidence="1">
    <location>
        <begin position="12"/>
        <end position="33"/>
    </location>
</feature>
<name>A0A2J6X003_9CHLR</name>
<accession>A0A2J6X003</accession>
<comment type="caution">
    <text evidence="3">The sequence shown here is derived from an EMBL/GenBank/DDBJ whole genome shotgun (WGS) entry which is preliminary data.</text>
</comment>
<gene>
    <name evidence="3" type="ORF">C0184_12345</name>
</gene>
<keyword evidence="1" id="KW-1133">Transmembrane helix</keyword>
<organism evidence="3 4">
    <name type="scientific">Chloroflexus aggregans</name>
    <dbReference type="NCBI Taxonomy" id="152260"/>
    <lineage>
        <taxon>Bacteria</taxon>
        <taxon>Bacillati</taxon>
        <taxon>Chloroflexota</taxon>
        <taxon>Chloroflexia</taxon>
        <taxon>Chloroflexales</taxon>
        <taxon>Chloroflexineae</taxon>
        <taxon>Chloroflexaceae</taxon>
        <taxon>Chloroflexus</taxon>
    </lineage>
</organism>
<proteinExistence type="predicted"/>
<feature type="transmembrane region" description="Helical" evidence="1">
    <location>
        <begin position="39"/>
        <end position="61"/>
    </location>
</feature>
<feature type="domain" description="Inner membrane protein YgaP-like transmembrane" evidence="2">
    <location>
        <begin position="3"/>
        <end position="66"/>
    </location>
</feature>
<dbReference type="EMBL" id="PNIQ01000828">
    <property type="protein sequence ID" value="PMP77032.1"/>
    <property type="molecule type" value="Genomic_DNA"/>
</dbReference>
<dbReference type="Pfam" id="PF11127">
    <property type="entry name" value="YgaP-like_TM"/>
    <property type="match status" value="1"/>
</dbReference>
<evidence type="ECO:0000256" key="1">
    <source>
        <dbReference type="SAM" id="Phobius"/>
    </source>
</evidence>
<evidence type="ECO:0000313" key="4">
    <source>
        <dbReference type="Proteomes" id="UP000243376"/>
    </source>
</evidence>
<protein>
    <submittedName>
        <fullName evidence="3">DUF2892 domain-containing protein</fullName>
    </submittedName>
</protein>
<evidence type="ECO:0000313" key="3">
    <source>
        <dbReference type="EMBL" id="PMP77032.1"/>
    </source>
</evidence>